<proteinExistence type="predicted"/>
<protein>
    <submittedName>
        <fullName evidence="2">Uncharacterized protein</fullName>
    </submittedName>
</protein>
<feature type="compositionally biased region" description="Polar residues" evidence="1">
    <location>
        <begin position="17"/>
        <end position="29"/>
    </location>
</feature>
<comment type="caution">
    <text evidence="2">The sequence shown here is derived from an EMBL/GenBank/DDBJ whole genome shotgun (WGS) entry which is preliminary data.</text>
</comment>
<dbReference type="VEuPathDB" id="FungiDB:RhiirFUN_004193"/>
<dbReference type="Proteomes" id="UP000684084">
    <property type="component" value="Unassembled WGS sequence"/>
</dbReference>
<reference evidence="2" key="1">
    <citation type="submission" date="2020-05" db="EMBL/GenBank/DDBJ databases">
        <authorList>
            <person name="Rincon C."/>
            <person name="Sanders R I."/>
            <person name="Robbins C."/>
            <person name="Chaturvedi A."/>
        </authorList>
    </citation>
    <scope>NUCLEOTIDE SEQUENCE</scope>
    <source>
        <strain evidence="2">CHB12</strain>
    </source>
</reference>
<evidence type="ECO:0000313" key="3">
    <source>
        <dbReference type="Proteomes" id="UP000684084"/>
    </source>
</evidence>
<evidence type="ECO:0000313" key="2">
    <source>
        <dbReference type="EMBL" id="CAB5385699.1"/>
    </source>
</evidence>
<feature type="compositionally biased region" description="Polar residues" evidence="1">
    <location>
        <begin position="46"/>
        <end position="60"/>
    </location>
</feature>
<evidence type="ECO:0000256" key="1">
    <source>
        <dbReference type="SAM" id="MobiDB-lite"/>
    </source>
</evidence>
<dbReference type="EMBL" id="CAGKOT010000054">
    <property type="protein sequence ID" value="CAB5385699.1"/>
    <property type="molecule type" value="Genomic_DNA"/>
</dbReference>
<organism evidence="2 3">
    <name type="scientific">Rhizophagus irregularis</name>
    <dbReference type="NCBI Taxonomy" id="588596"/>
    <lineage>
        <taxon>Eukaryota</taxon>
        <taxon>Fungi</taxon>
        <taxon>Fungi incertae sedis</taxon>
        <taxon>Mucoromycota</taxon>
        <taxon>Glomeromycotina</taxon>
        <taxon>Glomeromycetes</taxon>
        <taxon>Glomerales</taxon>
        <taxon>Glomeraceae</taxon>
        <taxon>Rhizophagus</taxon>
    </lineage>
</organism>
<gene>
    <name evidence="2" type="ORF">CHRIB12_LOCUS19380</name>
</gene>
<name>A0A915ZPA9_9GLOM</name>
<feature type="compositionally biased region" description="Polar residues" evidence="1">
    <location>
        <begin position="92"/>
        <end position="102"/>
    </location>
</feature>
<dbReference type="AlphaFoldDB" id="A0A915ZPA9"/>
<feature type="compositionally biased region" description="Acidic residues" evidence="1">
    <location>
        <begin position="63"/>
        <end position="72"/>
    </location>
</feature>
<accession>A0A915ZPA9</accession>
<dbReference type="OrthoDB" id="2435299at2759"/>
<sequence>MPPKKKFVLVVPKELETPSNNYDDSNKLSTRGPTKRGRKKKAPGNSARTKTSNHQQNKNNEIPSDDDPEITEIDIPAVKKIKKSNQNKQQIDITSTNIRDSE</sequence>
<feature type="compositionally biased region" description="Basic residues" evidence="1">
    <location>
        <begin position="33"/>
        <end position="42"/>
    </location>
</feature>
<feature type="region of interest" description="Disordered" evidence="1">
    <location>
        <begin position="1"/>
        <end position="102"/>
    </location>
</feature>